<proteinExistence type="inferred from homology"/>
<reference evidence="7 8" key="1">
    <citation type="submission" date="2019-10" db="EMBL/GenBank/DDBJ databases">
        <title>Description of Paenibacillus terrestris sp. nov.</title>
        <authorList>
            <person name="Carlier A."/>
            <person name="Qi S."/>
        </authorList>
    </citation>
    <scope>NUCLEOTIDE SEQUENCE [LARGE SCALE GENOMIC DNA]</scope>
    <source>
        <strain evidence="7 8">LMG 31458</strain>
    </source>
</reference>
<comment type="similarity">
    <text evidence="1">Belongs to the ABC transporter superfamily.</text>
</comment>
<dbReference type="PANTHER" id="PTHR43820">
    <property type="entry name" value="HIGH-AFFINITY BRANCHED-CHAIN AMINO ACID TRANSPORT ATP-BINDING PROTEIN LIVF"/>
    <property type="match status" value="1"/>
</dbReference>
<evidence type="ECO:0000256" key="5">
    <source>
        <dbReference type="ARBA" id="ARBA00022970"/>
    </source>
</evidence>
<evidence type="ECO:0000313" key="7">
    <source>
        <dbReference type="EMBL" id="NOU74448.1"/>
    </source>
</evidence>
<dbReference type="InterPro" id="IPR030660">
    <property type="entry name" value="ABC_branched_ATPase_LivF/BraG"/>
</dbReference>
<keyword evidence="8" id="KW-1185">Reference proteome</keyword>
<evidence type="ECO:0000259" key="6">
    <source>
        <dbReference type="PROSITE" id="PS50893"/>
    </source>
</evidence>
<dbReference type="Pfam" id="PF00005">
    <property type="entry name" value="ABC_tran"/>
    <property type="match status" value="1"/>
</dbReference>
<dbReference type="PROSITE" id="PS00211">
    <property type="entry name" value="ABC_TRANSPORTER_1"/>
    <property type="match status" value="1"/>
</dbReference>
<dbReference type="GO" id="GO:0005524">
    <property type="term" value="F:ATP binding"/>
    <property type="evidence" value="ECO:0007669"/>
    <property type="project" value="UniProtKB-KW"/>
</dbReference>
<feature type="domain" description="ABC transporter" evidence="6">
    <location>
        <begin position="2"/>
        <end position="234"/>
    </location>
</feature>
<evidence type="ECO:0000313" key="8">
    <source>
        <dbReference type="Proteomes" id="UP000616779"/>
    </source>
</evidence>
<dbReference type="EMBL" id="WHOA01000165">
    <property type="protein sequence ID" value="NOU74448.1"/>
    <property type="molecule type" value="Genomic_DNA"/>
</dbReference>
<keyword evidence="3" id="KW-0547">Nucleotide-binding</keyword>
<evidence type="ECO:0000256" key="4">
    <source>
        <dbReference type="ARBA" id="ARBA00022840"/>
    </source>
</evidence>
<keyword evidence="2" id="KW-0813">Transport</keyword>
<dbReference type="InterPro" id="IPR052156">
    <property type="entry name" value="BCAA_Transport_ATP-bd_LivF"/>
</dbReference>
<dbReference type="Proteomes" id="UP000616779">
    <property type="component" value="Unassembled WGS sequence"/>
</dbReference>
<evidence type="ECO:0000256" key="3">
    <source>
        <dbReference type="ARBA" id="ARBA00022741"/>
    </source>
</evidence>
<keyword evidence="5" id="KW-0029">Amino-acid transport</keyword>
<accession>A0ABX1Y0W7</accession>
<evidence type="ECO:0000256" key="1">
    <source>
        <dbReference type="ARBA" id="ARBA00005417"/>
    </source>
</evidence>
<dbReference type="PANTHER" id="PTHR43820:SF4">
    <property type="entry name" value="HIGH-AFFINITY BRANCHED-CHAIN AMINO ACID TRANSPORT ATP-BINDING PROTEIN LIVF"/>
    <property type="match status" value="1"/>
</dbReference>
<organism evidence="7 8">
    <name type="scientific">Paenibacillus phytorum</name>
    <dbReference type="NCBI Taxonomy" id="2654977"/>
    <lineage>
        <taxon>Bacteria</taxon>
        <taxon>Bacillati</taxon>
        <taxon>Bacillota</taxon>
        <taxon>Bacilli</taxon>
        <taxon>Bacillales</taxon>
        <taxon>Paenibacillaceae</taxon>
        <taxon>Paenibacillus</taxon>
    </lineage>
</organism>
<dbReference type="PROSITE" id="PS50893">
    <property type="entry name" value="ABC_TRANSPORTER_2"/>
    <property type="match status" value="1"/>
</dbReference>
<evidence type="ECO:0000256" key="2">
    <source>
        <dbReference type="ARBA" id="ARBA00022448"/>
    </source>
</evidence>
<protein>
    <submittedName>
        <fullName evidence="7">ATP-binding cassette domain-containing protein</fullName>
    </submittedName>
</protein>
<dbReference type="InterPro" id="IPR017871">
    <property type="entry name" value="ABC_transporter-like_CS"/>
</dbReference>
<keyword evidence="4 7" id="KW-0067">ATP-binding</keyword>
<dbReference type="InterPro" id="IPR003593">
    <property type="entry name" value="AAA+_ATPase"/>
</dbReference>
<name>A0ABX1Y0W7_9BACL</name>
<dbReference type="SMART" id="SM00382">
    <property type="entry name" value="AAA"/>
    <property type="match status" value="1"/>
</dbReference>
<gene>
    <name evidence="7" type="ORF">GC098_24130</name>
</gene>
<dbReference type="SUPFAM" id="SSF52540">
    <property type="entry name" value="P-loop containing nucleoside triphosphate hydrolases"/>
    <property type="match status" value="1"/>
</dbReference>
<dbReference type="InterPro" id="IPR027417">
    <property type="entry name" value="P-loop_NTPase"/>
</dbReference>
<dbReference type="InterPro" id="IPR003439">
    <property type="entry name" value="ABC_transporter-like_ATP-bd"/>
</dbReference>
<dbReference type="PIRSF" id="PIRSF039137">
    <property type="entry name" value="ABC_branched_ATPase"/>
    <property type="match status" value="1"/>
</dbReference>
<comment type="caution">
    <text evidence="7">The sequence shown here is derived from an EMBL/GenBank/DDBJ whole genome shotgun (WGS) entry which is preliminary data.</text>
</comment>
<dbReference type="Gene3D" id="3.40.50.300">
    <property type="entry name" value="P-loop containing nucleotide triphosphate hydrolases"/>
    <property type="match status" value="1"/>
</dbReference>
<sequence>MLQIRDLNVSYGSIHAVRGLSLQVGAGEVVTLIGSNGAGKSTTVNAICGTISSQGSIQYNGKELNGRSTHDIVKDGIVMVPEGRKVFPKLSVVQNLMMGAFSRKASKAELTQDIDFVFGLFPRLAERKSQFAGTMSGGEQQMLAIGRALMAKPKLLILDEPSMGLAPIVVKDIFETIRIIKKQGLTTLLIEQNASMALSVADRGYVMEHGEIRFHDTAHNLRTQDNVKKAYLGH</sequence>
<dbReference type="RefSeq" id="WP_171645851.1">
    <property type="nucleotide sequence ID" value="NZ_WHOA01000165.1"/>
</dbReference>
<dbReference type="CDD" id="cd03224">
    <property type="entry name" value="ABC_TM1139_LivF_branched"/>
    <property type="match status" value="1"/>
</dbReference>